<keyword evidence="14" id="KW-0175">Coiled coil</keyword>
<dbReference type="InterPro" id="IPR000897">
    <property type="entry name" value="SRP54_GTPase_dom"/>
</dbReference>
<evidence type="ECO:0000313" key="16">
    <source>
        <dbReference type="EMBL" id="SEF47805.1"/>
    </source>
</evidence>
<dbReference type="AlphaFoldDB" id="A0A1H5SBB9"/>
<protein>
    <recommendedName>
        <fullName evidence="3 13">Flagellar biosynthesis protein FlhF</fullName>
    </recommendedName>
</protein>
<evidence type="ECO:0000259" key="15">
    <source>
        <dbReference type="SMART" id="SM00962"/>
    </source>
</evidence>
<dbReference type="Gene3D" id="1.20.120.1380">
    <property type="entry name" value="Flagellar FlhF biosynthesis protein, N domain"/>
    <property type="match status" value="1"/>
</dbReference>
<keyword evidence="8" id="KW-0653">Protein transport</keyword>
<reference evidence="17" key="1">
    <citation type="submission" date="2016-10" db="EMBL/GenBank/DDBJ databases">
        <authorList>
            <person name="Varghese N."/>
            <person name="Submissions S."/>
        </authorList>
    </citation>
    <scope>NUCLEOTIDE SEQUENCE [LARGE SCALE GENOMIC DNA]</scope>
    <source>
        <strain evidence="17">DSM 5463</strain>
    </source>
</reference>
<dbReference type="Pfam" id="PF00448">
    <property type="entry name" value="SRP54"/>
    <property type="match status" value="1"/>
</dbReference>
<evidence type="ECO:0000256" key="6">
    <source>
        <dbReference type="ARBA" id="ARBA00022741"/>
    </source>
</evidence>
<dbReference type="GO" id="GO:0015031">
    <property type="term" value="P:protein transport"/>
    <property type="evidence" value="ECO:0007669"/>
    <property type="project" value="UniProtKB-KW"/>
</dbReference>
<evidence type="ECO:0000256" key="11">
    <source>
        <dbReference type="ARBA" id="ARBA00023225"/>
    </source>
</evidence>
<evidence type="ECO:0000256" key="2">
    <source>
        <dbReference type="ARBA" id="ARBA00008531"/>
    </source>
</evidence>
<evidence type="ECO:0000256" key="14">
    <source>
        <dbReference type="SAM" id="Coils"/>
    </source>
</evidence>
<name>A0A1H5SBB9_9CLOT</name>
<keyword evidence="17" id="KW-1185">Reference proteome</keyword>
<evidence type="ECO:0000256" key="3">
    <source>
        <dbReference type="ARBA" id="ARBA00014919"/>
    </source>
</evidence>
<dbReference type="Proteomes" id="UP000242850">
    <property type="component" value="Unassembled WGS sequence"/>
</dbReference>
<keyword evidence="7" id="KW-1005">Bacterial flagellum biogenesis</keyword>
<dbReference type="SMART" id="SM00962">
    <property type="entry name" value="SRP54"/>
    <property type="match status" value="1"/>
</dbReference>
<dbReference type="GO" id="GO:0005525">
    <property type="term" value="F:GTP binding"/>
    <property type="evidence" value="ECO:0007669"/>
    <property type="project" value="UniProtKB-UniRule"/>
</dbReference>
<keyword evidence="11" id="KW-1006">Bacterial flagellum protein export</keyword>
<dbReference type="FunFam" id="3.40.50.300:FF:000695">
    <property type="entry name" value="Flagellar biosynthesis regulator FlhF"/>
    <property type="match status" value="1"/>
</dbReference>
<dbReference type="CDD" id="cd17873">
    <property type="entry name" value="FlhF"/>
    <property type="match status" value="1"/>
</dbReference>
<evidence type="ECO:0000256" key="12">
    <source>
        <dbReference type="ARBA" id="ARBA00025337"/>
    </source>
</evidence>
<evidence type="ECO:0000256" key="10">
    <source>
        <dbReference type="ARBA" id="ARBA00023136"/>
    </source>
</evidence>
<keyword evidence="9" id="KW-0342">GTP-binding</keyword>
<dbReference type="InterPro" id="IPR027417">
    <property type="entry name" value="P-loop_NTPase"/>
</dbReference>
<dbReference type="EMBL" id="FNUK01000002">
    <property type="protein sequence ID" value="SEF47805.1"/>
    <property type="molecule type" value="Genomic_DNA"/>
</dbReference>
<feature type="coiled-coil region" evidence="14">
    <location>
        <begin position="60"/>
        <end position="87"/>
    </location>
</feature>
<comment type="similarity">
    <text evidence="2">Belongs to the GTP-binding SRP family.</text>
</comment>
<dbReference type="SUPFAM" id="SSF52540">
    <property type="entry name" value="P-loop containing nucleoside triphosphate hydrolases"/>
    <property type="match status" value="1"/>
</dbReference>
<proteinExistence type="inferred from homology"/>
<dbReference type="NCBIfam" id="TIGR03499">
    <property type="entry name" value="FlhF"/>
    <property type="match status" value="1"/>
</dbReference>
<evidence type="ECO:0000256" key="5">
    <source>
        <dbReference type="ARBA" id="ARBA00022475"/>
    </source>
</evidence>
<keyword evidence="6" id="KW-0547">Nucleotide-binding</keyword>
<dbReference type="InterPro" id="IPR020006">
    <property type="entry name" value="FlhF"/>
</dbReference>
<accession>A0A1H5SBB9</accession>
<dbReference type="GO" id="GO:0005047">
    <property type="term" value="F:signal recognition particle binding"/>
    <property type="evidence" value="ECO:0007669"/>
    <property type="project" value="TreeGrafter"/>
</dbReference>
<dbReference type="PANTHER" id="PTHR43134">
    <property type="entry name" value="SIGNAL RECOGNITION PARTICLE RECEPTOR SUBUNIT ALPHA"/>
    <property type="match status" value="1"/>
</dbReference>
<evidence type="ECO:0000256" key="7">
    <source>
        <dbReference type="ARBA" id="ARBA00022795"/>
    </source>
</evidence>
<comment type="function">
    <text evidence="12">Necessary for flagellar biosynthesis. May be involved in translocation of the flagellum.</text>
</comment>
<keyword evidence="16" id="KW-0966">Cell projection</keyword>
<dbReference type="InterPro" id="IPR047040">
    <property type="entry name" value="FlhF__GTPase_dom"/>
</dbReference>
<dbReference type="GO" id="GO:0044781">
    <property type="term" value="P:bacterial-type flagellum organization"/>
    <property type="evidence" value="ECO:0007669"/>
    <property type="project" value="UniProtKB-UniRule"/>
</dbReference>
<keyword evidence="5" id="KW-1003">Cell membrane</keyword>
<dbReference type="Gene3D" id="3.40.50.300">
    <property type="entry name" value="P-loop containing nucleotide triphosphate hydrolases"/>
    <property type="match status" value="1"/>
</dbReference>
<comment type="subcellular location">
    <subcellularLocation>
        <location evidence="1">Cell membrane</location>
        <topology evidence="1">Peripheral membrane protein</topology>
        <orientation evidence="1">Cytoplasmic side</orientation>
    </subcellularLocation>
</comment>
<dbReference type="OrthoDB" id="9778554at2"/>
<feature type="domain" description="SRP54-type proteins GTP-binding" evidence="15">
    <location>
        <begin position="151"/>
        <end position="342"/>
    </location>
</feature>
<evidence type="ECO:0000313" key="17">
    <source>
        <dbReference type="Proteomes" id="UP000242850"/>
    </source>
</evidence>
<evidence type="ECO:0000256" key="1">
    <source>
        <dbReference type="ARBA" id="ARBA00004413"/>
    </source>
</evidence>
<keyword evidence="16" id="KW-0282">Flagellum</keyword>
<organism evidence="16 17">
    <name type="scientific">Caloramator fervidus</name>
    <dbReference type="NCBI Taxonomy" id="29344"/>
    <lineage>
        <taxon>Bacteria</taxon>
        <taxon>Bacillati</taxon>
        <taxon>Bacillota</taxon>
        <taxon>Clostridia</taxon>
        <taxon>Eubacteriales</taxon>
        <taxon>Clostridiaceae</taxon>
        <taxon>Caloramator</taxon>
    </lineage>
</organism>
<evidence type="ECO:0000256" key="9">
    <source>
        <dbReference type="ARBA" id="ARBA00023134"/>
    </source>
</evidence>
<dbReference type="GO" id="GO:0006614">
    <property type="term" value="P:SRP-dependent cotranslational protein targeting to membrane"/>
    <property type="evidence" value="ECO:0007669"/>
    <property type="project" value="UniProtKB-UniRule"/>
</dbReference>
<evidence type="ECO:0000256" key="8">
    <source>
        <dbReference type="ARBA" id="ARBA00022927"/>
    </source>
</evidence>
<dbReference type="GO" id="GO:0003924">
    <property type="term" value="F:GTPase activity"/>
    <property type="evidence" value="ECO:0007669"/>
    <property type="project" value="UniProtKB-UniRule"/>
</dbReference>
<keyword evidence="4" id="KW-0813">Transport</keyword>
<dbReference type="PANTHER" id="PTHR43134:SF3">
    <property type="entry name" value="FLAGELLAR BIOSYNTHESIS PROTEIN FLHF"/>
    <property type="match status" value="1"/>
</dbReference>
<dbReference type="RefSeq" id="WP_103895345.1">
    <property type="nucleotide sequence ID" value="NZ_FNUK01000002.1"/>
</dbReference>
<dbReference type="GO" id="GO:0005886">
    <property type="term" value="C:plasma membrane"/>
    <property type="evidence" value="ECO:0007669"/>
    <property type="project" value="UniProtKB-SubCell"/>
</dbReference>
<sequence length="352" mass="40609">MIVKRYIVNNMQEAMIRIRYELGNDAVIISQRKIRQKGILGFFKRRKLEVTAAVDDKNKKNDRINSSNELEKEINELKNMVESLVKQQVDSKRKIRIKDILTNNDVPEDIVDEIINLTKKKFDNQLSFKELEKQVKNTLKEILVSDKQDDSRIQVFIGPTGVGKTTTIAKLASIYSLYKNKKVGLITIDTYRIGAVEQLRLYAEILGVPFNVVYSLKDIPEILNKMKDCDIILIDTTGRNSKNSMQIAETKKFIEEFSPDKIYLVLSLTTKQRDLRMIIENYKNINYNSLIFTKLDETDSYGGILTAVYLSKRPVSYLTLGQGVPDDIEEANSDKLLNLVLWGNKQWTKQRD</sequence>
<keyword evidence="10" id="KW-0472">Membrane</keyword>
<evidence type="ECO:0000256" key="13">
    <source>
        <dbReference type="NCBIfam" id="TIGR03499"/>
    </source>
</evidence>
<gene>
    <name evidence="16" type="ORF">SAMN05660865_00328</name>
</gene>
<evidence type="ECO:0000256" key="4">
    <source>
        <dbReference type="ARBA" id="ARBA00022448"/>
    </source>
</evidence>
<keyword evidence="16" id="KW-0969">Cilium</keyword>